<feature type="non-terminal residue" evidence="1">
    <location>
        <position position="71"/>
    </location>
</feature>
<dbReference type="Gene3D" id="3.30.43.10">
    <property type="entry name" value="Uridine Diphospho-n-acetylenolpyruvylglucosamine Reductase, domain 2"/>
    <property type="match status" value="1"/>
</dbReference>
<evidence type="ECO:0000313" key="2">
    <source>
        <dbReference type="Proteomes" id="UP001303889"/>
    </source>
</evidence>
<organism evidence="1 2">
    <name type="scientific">Staphylotrichum tortipilum</name>
    <dbReference type="NCBI Taxonomy" id="2831512"/>
    <lineage>
        <taxon>Eukaryota</taxon>
        <taxon>Fungi</taxon>
        <taxon>Dikarya</taxon>
        <taxon>Ascomycota</taxon>
        <taxon>Pezizomycotina</taxon>
        <taxon>Sordariomycetes</taxon>
        <taxon>Sordariomycetidae</taxon>
        <taxon>Sordariales</taxon>
        <taxon>Chaetomiaceae</taxon>
        <taxon>Staphylotrichum</taxon>
    </lineage>
</organism>
<reference evidence="1" key="1">
    <citation type="journal article" date="2023" name="Mol. Phylogenet. Evol.">
        <title>Genome-scale phylogeny and comparative genomics of the fungal order Sordariales.</title>
        <authorList>
            <person name="Hensen N."/>
            <person name="Bonometti L."/>
            <person name="Westerberg I."/>
            <person name="Brannstrom I.O."/>
            <person name="Guillou S."/>
            <person name="Cros-Aarteil S."/>
            <person name="Calhoun S."/>
            <person name="Haridas S."/>
            <person name="Kuo A."/>
            <person name="Mondo S."/>
            <person name="Pangilinan J."/>
            <person name="Riley R."/>
            <person name="LaButti K."/>
            <person name="Andreopoulos B."/>
            <person name="Lipzen A."/>
            <person name="Chen C."/>
            <person name="Yan M."/>
            <person name="Daum C."/>
            <person name="Ng V."/>
            <person name="Clum A."/>
            <person name="Steindorff A."/>
            <person name="Ohm R.A."/>
            <person name="Martin F."/>
            <person name="Silar P."/>
            <person name="Natvig D.O."/>
            <person name="Lalanne C."/>
            <person name="Gautier V."/>
            <person name="Ament-Velasquez S.L."/>
            <person name="Kruys A."/>
            <person name="Hutchinson M.I."/>
            <person name="Powell A.J."/>
            <person name="Barry K."/>
            <person name="Miller A.N."/>
            <person name="Grigoriev I.V."/>
            <person name="Debuchy R."/>
            <person name="Gladieux P."/>
            <person name="Hiltunen Thoren M."/>
            <person name="Johannesson H."/>
        </authorList>
    </citation>
    <scope>NUCLEOTIDE SEQUENCE</scope>
    <source>
        <strain evidence="1">CBS 103.79</strain>
    </source>
</reference>
<dbReference type="EMBL" id="MU856761">
    <property type="protein sequence ID" value="KAK3896360.1"/>
    <property type="molecule type" value="Genomic_DNA"/>
</dbReference>
<comment type="caution">
    <text evidence="1">The sequence shown here is derived from an EMBL/GenBank/DDBJ whole genome shotgun (WGS) entry which is preliminary data.</text>
</comment>
<dbReference type="AlphaFoldDB" id="A0AAN6RMD3"/>
<protein>
    <recommendedName>
        <fullName evidence="3">FAD-binding oxidoreductase</fullName>
    </recommendedName>
</protein>
<proteinExistence type="predicted"/>
<gene>
    <name evidence="1" type="ORF">C8A05DRAFT_40133</name>
</gene>
<keyword evidence="2" id="KW-1185">Reference proteome</keyword>
<dbReference type="InterPro" id="IPR016167">
    <property type="entry name" value="FAD-bd_PCMH_sub1"/>
</dbReference>
<dbReference type="SUPFAM" id="SSF56176">
    <property type="entry name" value="FAD-binding/transporter-associated domain-like"/>
    <property type="match status" value="1"/>
</dbReference>
<dbReference type="Proteomes" id="UP001303889">
    <property type="component" value="Unassembled WGS sequence"/>
</dbReference>
<dbReference type="InterPro" id="IPR036318">
    <property type="entry name" value="FAD-bd_PCMH-like_sf"/>
</dbReference>
<evidence type="ECO:0008006" key="3">
    <source>
        <dbReference type="Google" id="ProtNLM"/>
    </source>
</evidence>
<dbReference type="GO" id="GO:0050660">
    <property type="term" value="F:flavin adenine dinucleotide binding"/>
    <property type="evidence" value="ECO:0007669"/>
    <property type="project" value="InterPro"/>
</dbReference>
<sequence length="71" mass="7427">MTALPSQAECLAAAGLQSQVLAPGEAEYDARQDSYWSNSAKIRPAAIVRPRSADEVAAAVRALVAAKQPFA</sequence>
<accession>A0AAN6RMD3</accession>
<reference evidence="1" key="2">
    <citation type="submission" date="2023-05" db="EMBL/GenBank/DDBJ databases">
        <authorList>
            <consortium name="Lawrence Berkeley National Laboratory"/>
            <person name="Steindorff A."/>
            <person name="Hensen N."/>
            <person name="Bonometti L."/>
            <person name="Westerberg I."/>
            <person name="Brannstrom I.O."/>
            <person name="Guillou S."/>
            <person name="Cros-Aarteil S."/>
            <person name="Calhoun S."/>
            <person name="Haridas S."/>
            <person name="Kuo A."/>
            <person name="Mondo S."/>
            <person name="Pangilinan J."/>
            <person name="Riley R."/>
            <person name="Labutti K."/>
            <person name="Andreopoulos B."/>
            <person name="Lipzen A."/>
            <person name="Chen C."/>
            <person name="Yanf M."/>
            <person name="Daum C."/>
            <person name="Ng V."/>
            <person name="Clum A."/>
            <person name="Ohm R."/>
            <person name="Martin F."/>
            <person name="Silar P."/>
            <person name="Natvig D."/>
            <person name="Lalanne C."/>
            <person name="Gautier V."/>
            <person name="Ament-Velasquez S.L."/>
            <person name="Kruys A."/>
            <person name="Hutchinson M.I."/>
            <person name="Powell A.J."/>
            <person name="Barry K."/>
            <person name="Miller A.N."/>
            <person name="Grigoriev I.V."/>
            <person name="Debuchy R."/>
            <person name="Gladieux P."/>
            <person name="Thoren M.H."/>
            <person name="Johannesson H."/>
        </authorList>
    </citation>
    <scope>NUCLEOTIDE SEQUENCE</scope>
    <source>
        <strain evidence="1">CBS 103.79</strain>
    </source>
</reference>
<evidence type="ECO:0000313" key="1">
    <source>
        <dbReference type="EMBL" id="KAK3896360.1"/>
    </source>
</evidence>
<name>A0AAN6RMD3_9PEZI</name>